<dbReference type="NCBIfam" id="TIGR00133">
    <property type="entry name" value="gatB"/>
    <property type="match status" value="1"/>
</dbReference>
<evidence type="ECO:0000256" key="2">
    <source>
        <dbReference type="ARBA" id="ARBA00022598"/>
    </source>
</evidence>
<dbReference type="SUPFAM" id="SSF55931">
    <property type="entry name" value="Glutamine synthetase/guanido kinase"/>
    <property type="match status" value="1"/>
</dbReference>
<evidence type="ECO:0000256" key="3">
    <source>
        <dbReference type="ARBA" id="ARBA00022741"/>
    </source>
</evidence>
<evidence type="ECO:0000256" key="5">
    <source>
        <dbReference type="ARBA" id="ARBA00022917"/>
    </source>
</evidence>
<evidence type="ECO:0000313" key="11">
    <source>
        <dbReference type="EMBL" id="CAD7442735.1"/>
    </source>
</evidence>
<evidence type="ECO:0000256" key="6">
    <source>
        <dbReference type="ARBA" id="ARBA00047380"/>
    </source>
</evidence>
<keyword evidence="4 8" id="KW-0067">ATP-binding</keyword>
<feature type="compositionally biased region" description="Basic and acidic residues" evidence="9">
    <location>
        <begin position="351"/>
        <end position="362"/>
    </location>
</feature>
<protein>
    <recommendedName>
        <fullName evidence="8">Glutamyl-tRNA(Gln) amidotransferase subunit B, mitochondrial</fullName>
        <shortName evidence="8">Glu-AdT subunit B</shortName>
        <ecNumber evidence="8">6.3.5.-</ecNumber>
    </recommendedName>
</protein>
<evidence type="ECO:0000256" key="1">
    <source>
        <dbReference type="ARBA" id="ARBA00005306"/>
    </source>
</evidence>
<comment type="subunit">
    <text evidence="8">Subunit of the heterotrimeric GatCAB amidotransferase (AdT) complex, composed of A, B and C subunits.</text>
</comment>
<dbReference type="GO" id="GO:0005739">
    <property type="term" value="C:mitochondrion"/>
    <property type="evidence" value="ECO:0007669"/>
    <property type="project" value="UniProtKB-SubCell"/>
</dbReference>
<comment type="catalytic activity">
    <reaction evidence="6">
        <text>L-aspartyl-tRNA(Asn) + L-glutamine + ATP + H2O = L-asparaginyl-tRNA(Asn) + L-glutamate + ADP + phosphate + 2 H(+)</text>
        <dbReference type="Rhea" id="RHEA:14513"/>
        <dbReference type="Rhea" id="RHEA-COMP:9674"/>
        <dbReference type="Rhea" id="RHEA-COMP:9677"/>
        <dbReference type="ChEBI" id="CHEBI:15377"/>
        <dbReference type="ChEBI" id="CHEBI:15378"/>
        <dbReference type="ChEBI" id="CHEBI:29985"/>
        <dbReference type="ChEBI" id="CHEBI:30616"/>
        <dbReference type="ChEBI" id="CHEBI:43474"/>
        <dbReference type="ChEBI" id="CHEBI:58359"/>
        <dbReference type="ChEBI" id="CHEBI:78515"/>
        <dbReference type="ChEBI" id="CHEBI:78516"/>
        <dbReference type="ChEBI" id="CHEBI:456216"/>
    </reaction>
</comment>
<proteinExistence type="inferred from homology"/>
<accession>A0A7R9EZ14</accession>
<sequence length="589" mass="65684">MKTDGQPKDLTRAGPLFYPLMCRFNVAFGTTFLFVASFSPTLAERTSFTAKAKSASSTVHEPLQKRKYRFATSTVTDTRLLFVSRSNWESIVGLEIHAQISSVSKLFSGAGTQFSSPVNESVSFFDAAIPGTLPVLNRRCVEAGIITALALSCKINSVSMFDRKHYFYADLPAGYQITQQRAPLAQGGQLQFQVFTPGIHKEPYSKTSHIHQLQLEQDSGRSLHDDVAHRTLIDLNRAGIPLMEIVFEPDLQDGEEAAALVRELSMILERLGTCSCKMDEGALRVDANISVHKKGSPLGVRTEVKNIGSVRAVAHAIQFEIDRQVGVLESGGSVVNETRLWDAQCRQTQPMRDKEEKQDYRFMPEPNLPPLRVVTDGETSADLSLVNVNKLKTRLPELPAETRRKLGEQFRLPAKSVIILVNENLLLQHFMNVMKENESRNPNIAANLLIMDFLTSLNKNKINLDNCNVTSSSFGELVDLLQNGTVNLMAVRKILDELLNGNPHSPSKRIHCFQITEMNGWAQITNPLEIKKICEDVIVKNPDLVAKYLQGKTKIFKALIGEVAKITKQRANMALVTKELEIQLKKQQS</sequence>
<evidence type="ECO:0000256" key="8">
    <source>
        <dbReference type="HAMAP-Rule" id="MF_03147"/>
    </source>
</evidence>
<dbReference type="SMART" id="SM00845">
    <property type="entry name" value="GatB_Yqey"/>
    <property type="match status" value="1"/>
</dbReference>
<evidence type="ECO:0000259" key="10">
    <source>
        <dbReference type="SMART" id="SM00845"/>
    </source>
</evidence>
<dbReference type="EMBL" id="OD565840">
    <property type="protein sequence ID" value="CAD7442735.1"/>
    <property type="molecule type" value="Genomic_DNA"/>
</dbReference>
<dbReference type="NCBIfam" id="NF004012">
    <property type="entry name" value="PRK05477.1-2"/>
    <property type="match status" value="1"/>
</dbReference>
<evidence type="ECO:0000256" key="9">
    <source>
        <dbReference type="SAM" id="MobiDB-lite"/>
    </source>
</evidence>
<dbReference type="PANTHER" id="PTHR11659:SF0">
    <property type="entry name" value="GLUTAMYL-TRNA(GLN) AMIDOTRANSFERASE SUBUNIT B, MITOCHONDRIAL"/>
    <property type="match status" value="1"/>
</dbReference>
<dbReference type="InterPro" id="IPR017959">
    <property type="entry name" value="Asn/Gln-tRNA_amidoTrfase_suB/E"/>
</dbReference>
<dbReference type="InterPro" id="IPR006075">
    <property type="entry name" value="Asn/Gln-tRNA_Trfase_suB/E_cat"/>
</dbReference>
<dbReference type="Pfam" id="PF02637">
    <property type="entry name" value="GatB_Yqey"/>
    <property type="match status" value="1"/>
</dbReference>
<dbReference type="Pfam" id="PF02934">
    <property type="entry name" value="GatB_N"/>
    <property type="match status" value="1"/>
</dbReference>
<dbReference type="PANTHER" id="PTHR11659">
    <property type="entry name" value="GLUTAMYL-TRNA GLN AMIDOTRANSFERASE SUBUNIT B MITOCHONDRIAL AND PROKARYOTIC PET112-RELATED"/>
    <property type="match status" value="1"/>
</dbReference>
<dbReference type="HAMAP" id="MF_00121">
    <property type="entry name" value="GatB"/>
    <property type="match status" value="1"/>
</dbReference>
<dbReference type="GO" id="GO:0005524">
    <property type="term" value="F:ATP binding"/>
    <property type="evidence" value="ECO:0007669"/>
    <property type="project" value="UniProtKB-KW"/>
</dbReference>
<organism evidence="11">
    <name type="scientific">Timema bartmani</name>
    <dbReference type="NCBI Taxonomy" id="61472"/>
    <lineage>
        <taxon>Eukaryota</taxon>
        <taxon>Metazoa</taxon>
        <taxon>Ecdysozoa</taxon>
        <taxon>Arthropoda</taxon>
        <taxon>Hexapoda</taxon>
        <taxon>Insecta</taxon>
        <taxon>Pterygota</taxon>
        <taxon>Neoptera</taxon>
        <taxon>Polyneoptera</taxon>
        <taxon>Phasmatodea</taxon>
        <taxon>Timematodea</taxon>
        <taxon>Timematoidea</taxon>
        <taxon>Timematidae</taxon>
        <taxon>Timema</taxon>
    </lineage>
</organism>
<gene>
    <name evidence="11" type="ORF">TBIB3V08_LOCUS5161</name>
</gene>
<comment type="catalytic activity">
    <reaction evidence="7 8">
        <text>L-glutamyl-tRNA(Gln) + L-glutamine + ATP + H2O = L-glutaminyl-tRNA(Gln) + L-glutamate + ADP + phosphate + H(+)</text>
        <dbReference type="Rhea" id="RHEA:17521"/>
        <dbReference type="Rhea" id="RHEA-COMP:9681"/>
        <dbReference type="Rhea" id="RHEA-COMP:9684"/>
        <dbReference type="ChEBI" id="CHEBI:15377"/>
        <dbReference type="ChEBI" id="CHEBI:15378"/>
        <dbReference type="ChEBI" id="CHEBI:29985"/>
        <dbReference type="ChEBI" id="CHEBI:30616"/>
        <dbReference type="ChEBI" id="CHEBI:43474"/>
        <dbReference type="ChEBI" id="CHEBI:58359"/>
        <dbReference type="ChEBI" id="CHEBI:78520"/>
        <dbReference type="ChEBI" id="CHEBI:78521"/>
        <dbReference type="ChEBI" id="CHEBI:456216"/>
    </reaction>
</comment>
<keyword evidence="2 8" id="KW-0436">Ligase</keyword>
<dbReference type="GO" id="GO:0050567">
    <property type="term" value="F:glutaminyl-tRNA synthase (glutamine-hydrolyzing) activity"/>
    <property type="evidence" value="ECO:0007669"/>
    <property type="project" value="UniProtKB-UniRule"/>
</dbReference>
<dbReference type="InterPro" id="IPR023168">
    <property type="entry name" value="GatB_Yqey_C_2"/>
</dbReference>
<comment type="subcellular location">
    <subcellularLocation>
        <location evidence="8">Mitochondrion</location>
    </subcellularLocation>
</comment>
<reference evidence="11" key="1">
    <citation type="submission" date="2020-11" db="EMBL/GenBank/DDBJ databases">
        <authorList>
            <person name="Tran Van P."/>
        </authorList>
    </citation>
    <scope>NUCLEOTIDE SEQUENCE</scope>
</reference>
<dbReference type="EC" id="6.3.5.-" evidence="8"/>
<comment type="function">
    <text evidence="8">Allows the formation of correctly charged Gln-tRNA(Gln) through the transamidation of misacylated Glu-tRNA(Gln) in the mitochondria. The reaction takes place in the presence of glutamine and ATP through an activated gamma-phospho-Glu-tRNA(Gln).</text>
</comment>
<keyword evidence="3 8" id="KW-0547">Nucleotide-binding</keyword>
<dbReference type="InterPro" id="IPR018027">
    <property type="entry name" value="Asn/Gln_amidotransferase"/>
</dbReference>
<dbReference type="InterPro" id="IPR004413">
    <property type="entry name" value="GatB"/>
</dbReference>
<keyword evidence="8" id="KW-0496">Mitochondrion</keyword>
<dbReference type="GO" id="GO:0032543">
    <property type="term" value="P:mitochondrial translation"/>
    <property type="evidence" value="ECO:0007669"/>
    <property type="project" value="UniProtKB-UniRule"/>
</dbReference>
<feature type="region of interest" description="Disordered" evidence="9">
    <location>
        <begin position="348"/>
        <end position="369"/>
    </location>
</feature>
<dbReference type="FunFam" id="1.10.10.410:FF:000001">
    <property type="entry name" value="Aspartyl/glutamyl-tRNA(Asn/Gln) amidotransferase subunit B"/>
    <property type="match status" value="1"/>
</dbReference>
<dbReference type="InterPro" id="IPR003789">
    <property type="entry name" value="Asn/Gln_tRNA_amidoTrase-B-like"/>
</dbReference>
<dbReference type="NCBIfam" id="NF004014">
    <property type="entry name" value="PRK05477.1-4"/>
    <property type="match status" value="1"/>
</dbReference>
<dbReference type="SUPFAM" id="SSF89095">
    <property type="entry name" value="GatB/YqeY motif"/>
    <property type="match status" value="1"/>
</dbReference>
<feature type="domain" description="Asn/Gln amidotransferase" evidence="10">
    <location>
        <begin position="428"/>
        <end position="584"/>
    </location>
</feature>
<name>A0A7R9EZ14_9NEOP</name>
<keyword evidence="5 8" id="KW-0648">Protein biosynthesis</keyword>
<dbReference type="InterPro" id="IPR014746">
    <property type="entry name" value="Gln_synth/guanido_kin_cat_dom"/>
</dbReference>
<dbReference type="Gene3D" id="1.10.10.410">
    <property type="match status" value="1"/>
</dbReference>
<dbReference type="GO" id="GO:0070681">
    <property type="term" value="P:glutaminyl-tRNAGln biosynthesis via transamidation"/>
    <property type="evidence" value="ECO:0007669"/>
    <property type="project" value="UniProtKB-UniRule"/>
</dbReference>
<evidence type="ECO:0000256" key="4">
    <source>
        <dbReference type="ARBA" id="ARBA00022840"/>
    </source>
</evidence>
<dbReference type="AlphaFoldDB" id="A0A7R9EZ14"/>
<evidence type="ECO:0000256" key="7">
    <source>
        <dbReference type="ARBA" id="ARBA00047913"/>
    </source>
</evidence>
<comment type="similarity">
    <text evidence="1 8">Belongs to the GatB/GatE family. GatB subfamily.</text>
</comment>
<dbReference type="GO" id="GO:0030956">
    <property type="term" value="C:glutamyl-tRNA(Gln) amidotransferase complex"/>
    <property type="evidence" value="ECO:0007669"/>
    <property type="project" value="UniProtKB-UniRule"/>
</dbReference>